<sequence length="33" mass="3629">MRTQTTSQTTGTLLSQQAPLHQLLSLKVVMSTK</sequence>
<dbReference type="Proteomes" id="UP000249852">
    <property type="component" value="Unassembled WGS sequence"/>
</dbReference>
<evidence type="ECO:0000313" key="2">
    <source>
        <dbReference type="Proteomes" id="UP000249852"/>
    </source>
</evidence>
<name>A0ABX9DQU3_9BACT</name>
<proteinExistence type="predicted"/>
<comment type="caution">
    <text evidence="1">The sequence shown here is derived from an EMBL/GenBank/DDBJ whole genome shotgun (WGS) entry which is preliminary data.</text>
</comment>
<dbReference type="EMBL" id="QLTQ01000033">
    <property type="protein sequence ID" value="RAS42058.1"/>
    <property type="molecule type" value="Genomic_DNA"/>
</dbReference>
<organism evidence="1 2">
    <name type="scientific">Prevotella pallens</name>
    <dbReference type="NCBI Taxonomy" id="60133"/>
    <lineage>
        <taxon>Bacteria</taxon>
        <taxon>Pseudomonadati</taxon>
        <taxon>Bacteroidota</taxon>
        <taxon>Bacteroidia</taxon>
        <taxon>Bacteroidales</taxon>
        <taxon>Prevotellaceae</taxon>
        <taxon>Prevotella</taxon>
    </lineage>
</organism>
<gene>
    <name evidence="1" type="ORF">BC673_13311</name>
</gene>
<reference evidence="1 2" key="1">
    <citation type="submission" date="2018-06" db="EMBL/GenBank/DDBJ databases">
        <title>Genomic Encyclopedia of Archaeal and Bacterial Type Strains, Phase II (KMG-II): from individual species to whole genera.</title>
        <authorList>
            <person name="Goeker M."/>
        </authorList>
    </citation>
    <scope>NUCLEOTIDE SEQUENCE [LARGE SCALE GENOMIC DNA]</scope>
    <source>
        <strain evidence="1 2">DSM 18710</strain>
    </source>
</reference>
<protein>
    <submittedName>
        <fullName evidence="1">Uncharacterized protein</fullName>
    </submittedName>
</protein>
<keyword evidence="2" id="KW-1185">Reference proteome</keyword>
<accession>A0ABX9DQU3</accession>
<evidence type="ECO:0000313" key="1">
    <source>
        <dbReference type="EMBL" id="RAS42058.1"/>
    </source>
</evidence>